<evidence type="ECO:0000256" key="2">
    <source>
        <dbReference type="SAM" id="Phobius"/>
    </source>
</evidence>
<gene>
    <name evidence="3" type="ORF">G4Y79_21240</name>
</gene>
<dbReference type="Proteomes" id="UP000594468">
    <property type="component" value="Chromosome"/>
</dbReference>
<feature type="transmembrane region" description="Helical" evidence="2">
    <location>
        <begin position="34"/>
        <end position="54"/>
    </location>
</feature>
<proteinExistence type="predicted"/>
<dbReference type="EMBL" id="CP062983">
    <property type="protein sequence ID" value="QPC82182.1"/>
    <property type="molecule type" value="Genomic_DNA"/>
</dbReference>
<dbReference type="KEGG" id="pmet:G4Y79_21240"/>
<evidence type="ECO:0000256" key="1">
    <source>
        <dbReference type="SAM" id="MobiDB-lite"/>
    </source>
</evidence>
<keyword evidence="2" id="KW-0812">Transmembrane</keyword>
<keyword evidence="2" id="KW-1133">Transmembrane helix</keyword>
<dbReference type="AlphaFoldDB" id="A0A7S8IE44"/>
<feature type="region of interest" description="Disordered" evidence="1">
    <location>
        <begin position="1"/>
        <end position="23"/>
    </location>
</feature>
<feature type="region of interest" description="Disordered" evidence="1">
    <location>
        <begin position="162"/>
        <end position="181"/>
    </location>
</feature>
<dbReference type="RefSeq" id="WP_195170251.1">
    <property type="nucleotide sequence ID" value="NZ_CP062983.1"/>
</dbReference>
<feature type="compositionally biased region" description="Basic and acidic residues" evidence="1">
    <location>
        <begin position="168"/>
        <end position="177"/>
    </location>
</feature>
<evidence type="ECO:0000313" key="4">
    <source>
        <dbReference type="Proteomes" id="UP000594468"/>
    </source>
</evidence>
<sequence>MLEGQDPVSETTPQGPIDARRIDPVDNRERNYPFYAIGIVIALVVVIGVALALANRPAEPETVDMEDTSAAAQAANVDLLGIEEVISADDATAFVGDSILLTNAEVQSVTTDFGTFWVGPDADTQIFVILSEPLSDRLDSDVLNALQAGELVTLRGSIETMPQGEEAAESRHDEDNNRNPQLDELPVYVLADELTLETELESSVIGTD</sequence>
<reference evidence="3 4" key="1">
    <citation type="submission" date="2020-02" db="EMBL/GenBank/DDBJ databases">
        <authorList>
            <person name="Zheng R.K."/>
            <person name="Sun C.M."/>
        </authorList>
    </citation>
    <scope>NUCLEOTIDE SEQUENCE [LARGE SCALE GENOMIC DNA]</scope>
    <source>
        <strain evidence="4">rifampicinis</strain>
    </source>
</reference>
<keyword evidence="2" id="KW-0472">Membrane</keyword>
<accession>A0A7S8IE44</accession>
<keyword evidence="4" id="KW-1185">Reference proteome</keyword>
<protein>
    <submittedName>
        <fullName evidence="3">Uncharacterized protein</fullName>
    </submittedName>
</protein>
<organism evidence="3 4">
    <name type="scientific">Phototrophicus methaneseepsis</name>
    <dbReference type="NCBI Taxonomy" id="2710758"/>
    <lineage>
        <taxon>Bacteria</taxon>
        <taxon>Bacillati</taxon>
        <taxon>Chloroflexota</taxon>
        <taxon>Candidatus Thermofontia</taxon>
        <taxon>Phototrophicales</taxon>
        <taxon>Phototrophicaceae</taxon>
        <taxon>Phototrophicus</taxon>
    </lineage>
</organism>
<evidence type="ECO:0000313" key="3">
    <source>
        <dbReference type="EMBL" id="QPC82182.1"/>
    </source>
</evidence>
<name>A0A7S8IE44_9CHLR</name>